<comment type="cofactor">
    <cofactor evidence="8">
        <name>tungstopterin</name>
        <dbReference type="ChEBI" id="CHEBI:30402"/>
    </cofactor>
</comment>
<evidence type="ECO:0000313" key="11">
    <source>
        <dbReference type="Proteomes" id="UP000190027"/>
    </source>
</evidence>
<dbReference type="Proteomes" id="UP000190027">
    <property type="component" value="Unassembled WGS sequence"/>
</dbReference>
<dbReference type="InterPro" id="IPR013984">
    <property type="entry name" value="Ald_Fedxn_OxRdtase_dom2"/>
</dbReference>
<dbReference type="AlphaFoldDB" id="A0A1T4WAQ4"/>
<protein>
    <submittedName>
        <fullName evidence="10">Aldehyde:ferredoxin oxidoreductase</fullName>
    </submittedName>
</protein>
<keyword evidence="6" id="KW-0408">Iron</keyword>
<dbReference type="InterPro" id="IPR036021">
    <property type="entry name" value="Tungsten_al_ferr_oxy-like_C"/>
</dbReference>
<dbReference type="InterPro" id="IPR036503">
    <property type="entry name" value="Ald_Fedxn_OxRdtase_N_sf"/>
</dbReference>
<feature type="domain" description="Aldehyde ferredoxin oxidoreductase N-terminal" evidence="9">
    <location>
        <begin position="6"/>
        <end position="210"/>
    </location>
</feature>
<dbReference type="GO" id="GO:0016625">
    <property type="term" value="F:oxidoreductase activity, acting on the aldehyde or oxo group of donors, iron-sulfur protein as acceptor"/>
    <property type="evidence" value="ECO:0007669"/>
    <property type="project" value="InterPro"/>
</dbReference>
<evidence type="ECO:0000259" key="9">
    <source>
        <dbReference type="SMART" id="SM00790"/>
    </source>
</evidence>
<evidence type="ECO:0000256" key="6">
    <source>
        <dbReference type="ARBA" id="ARBA00023004"/>
    </source>
</evidence>
<name>A0A1T4WAQ4_9BACT</name>
<dbReference type="Gene3D" id="1.10.569.10">
    <property type="entry name" value="Aldehyde Ferredoxin Oxidoreductase Protein, subunit A, domain 2"/>
    <property type="match status" value="1"/>
</dbReference>
<evidence type="ECO:0000256" key="1">
    <source>
        <dbReference type="ARBA" id="ARBA00001966"/>
    </source>
</evidence>
<comment type="cofactor">
    <cofactor evidence="1">
        <name>[4Fe-4S] cluster</name>
        <dbReference type="ChEBI" id="CHEBI:49883"/>
    </cofactor>
</comment>
<dbReference type="PANTHER" id="PTHR30038:SF9">
    <property type="entry name" value="ALDEHYDE FERREDOXIN OXIDOREDUCTASE"/>
    <property type="match status" value="1"/>
</dbReference>
<dbReference type="GO" id="GO:0051539">
    <property type="term" value="F:4 iron, 4 sulfur cluster binding"/>
    <property type="evidence" value="ECO:0007669"/>
    <property type="project" value="UniProtKB-KW"/>
</dbReference>
<dbReference type="InterPro" id="IPR001203">
    <property type="entry name" value="OxRdtase_Ald_Fedxn_C"/>
</dbReference>
<proteinExistence type="inferred from homology"/>
<evidence type="ECO:0000256" key="7">
    <source>
        <dbReference type="ARBA" id="ARBA00023014"/>
    </source>
</evidence>
<evidence type="ECO:0000256" key="8">
    <source>
        <dbReference type="ARBA" id="ARBA00049934"/>
    </source>
</evidence>
<dbReference type="Pfam" id="PF01314">
    <property type="entry name" value="AFOR_C"/>
    <property type="match status" value="1"/>
</dbReference>
<dbReference type="SUPFAM" id="SSF56228">
    <property type="entry name" value="Aldehyde ferredoxin oxidoreductase, N-terminal domain"/>
    <property type="match status" value="1"/>
</dbReference>
<dbReference type="InterPro" id="IPR051919">
    <property type="entry name" value="W-dependent_AOR"/>
</dbReference>
<dbReference type="OrthoDB" id="9763894at2"/>
<dbReference type="PANTHER" id="PTHR30038">
    <property type="entry name" value="ALDEHYDE FERREDOXIN OXIDOREDUCTASE"/>
    <property type="match status" value="1"/>
</dbReference>
<evidence type="ECO:0000256" key="5">
    <source>
        <dbReference type="ARBA" id="ARBA00023002"/>
    </source>
</evidence>
<dbReference type="SUPFAM" id="SSF48310">
    <property type="entry name" value="Aldehyde ferredoxin oxidoreductase, C-terminal domains"/>
    <property type="match status" value="1"/>
</dbReference>
<dbReference type="Gene3D" id="1.10.599.10">
    <property type="entry name" value="Aldehyde Ferredoxin Oxidoreductase Protein, subunit A, domain 3"/>
    <property type="match status" value="1"/>
</dbReference>
<dbReference type="InterPro" id="IPR013983">
    <property type="entry name" value="Ald_Fedxn_OxRdtase_N"/>
</dbReference>
<dbReference type="SMART" id="SM00790">
    <property type="entry name" value="AFOR_N"/>
    <property type="match status" value="1"/>
</dbReference>
<evidence type="ECO:0000256" key="3">
    <source>
        <dbReference type="ARBA" id="ARBA00022485"/>
    </source>
</evidence>
<keyword evidence="7" id="KW-0411">Iron-sulfur</keyword>
<dbReference type="GO" id="GO:0046872">
    <property type="term" value="F:metal ion binding"/>
    <property type="evidence" value="ECO:0007669"/>
    <property type="project" value="UniProtKB-KW"/>
</dbReference>
<organism evidence="10 11">
    <name type="scientific">Paucidesulfovibrio gracilis DSM 16080</name>
    <dbReference type="NCBI Taxonomy" id="1121449"/>
    <lineage>
        <taxon>Bacteria</taxon>
        <taxon>Pseudomonadati</taxon>
        <taxon>Thermodesulfobacteriota</taxon>
        <taxon>Desulfovibrionia</taxon>
        <taxon>Desulfovibrionales</taxon>
        <taxon>Desulfovibrionaceae</taxon>
        <taxon>Paucidesulfovibrio</taxon>
    </lineage>
</organism>
<keyword evidence="4" id="KW-0479">Metal-binding</keyword>
<evidence type="ECO:0000256" key="4">
    <source>
        <dbReference type="ARBA" id="ARBA00022723"/>
    </source>
</evidence>
<keyword evidence="11" id="KW-1185">Reference proteome</keyword>
<evidence type="ECO:0000313" key="10">
    <source>
        <dbReference type="EMBL" id="SKA74277.1"/>
    </source>
</evidence>
<dbReference type="RefSeq" id="WP_078716202.1">
    <property type="nucleotide sequence ID" value="NZ_FUYC01000002.1"/>
</dbReference>
<comment type="similarity">
    <text evidence="2">Belongs to the AOR/FOR family.</text>
</comment>
<dbReference type="EMBL" id="FUYC01000002">
    <property type="protein sequence ID" value="SKA74277.1"/>
    <property type="molecule type" value="Genomic_DNA"/>
</dbReference>
<dbReference type="STRING" id="1121449.SAMN02745704_00630"/>
<keyword evidence="3" id="KW-0004">4Fe-4S</keyword>
<dbReference type="GO" id="GO:0009055">
    <property type="term" value="F:electron transfer activity"/>
    <property type="evidence" value="ECO:0007669"/>
    <property type="project" value="InterPro"/>
</dbReference>
<dbReference type="InterPro" id="IPR013985">
    <property type="entry name" value="Ald_Fedxn_OxRdtase_dom3"/>
</dbReference>
<evidence type="ECO:0000256" key="2">
    <source>
        <dbReference type="ARBA" id="ARBA00011032"/>
    </source>
</evidence>
<dbReference type="Pfam" id="PF02730">
    <property type="entry name" value="AFOR_N"/>
    <property type="match status" value="1"/>
</dbReference>
<sequence>MFGAYGRMLRIDLTRRWYDIVPLSEEFLTRHPGGKVLGTRLLLDENPPGTEPLGPDNRLIFTTGPACNGPSWGGSRYGVYTKSPLTGLYLESYAGGKLPESMDAAGFDAVVITGRADRPTVLAIHPNGCDFHLARDLWGMETYQAEDAAVQRFAPVGYSRPGAVVIGPAGEKQVCFALLENDYWRSAGRGGAGAVMGSKQLKAVVFAGNRKRPLADPEGASDYAKQFLAAGKDTPGAKGYKKFGTTAMVALMNTAGAFPAKYWSQGSCDHWEQLSGETFHAEHDVRPHACRKCFMACGRMTTVRGGRHNGLRLEGPEYETIYAFGGLCMIDDMAEIVHLNDLCDRLGLDTITAGNLCGLTIEAGLRGRIDQAPGYNDPEGCAELLRNMAARQGIGEILAQGIRHAAREWAMEDMAVHVKGMEPPGYDPRALQGMGLTYATTARGACHLRTTFYKPELAGMIPPDQVEGKAELLIDFEDRLALFDNLILCRFYRDMYTWEELGRLMERLTGLPGDKKSLQRLGARAVQLSREFNLREGLTTDMDRLPSRLTREALPDGKHLSREAMDRMVADYYRLRGWSMET</sequence>
<dbReference type="Gene3D" id="3.60.9.10">
    <property type="entry name" value="Aldehyde ferredoxin oxidoreductase, N-terminal domain"/>
    <property type="match status" value="1"/>
</dbReference>
<accession>A0A1T4WAQ4</accession>
<reference evidence="10 11" key="1">
    <citation type="submission" date="2017-02" db="EMBL/GenBank/DDBJ databases">
        <authorList>
            <person name="Peterson S.W."/>
        </authorList>
    </citation>
    <scope>NUCLEOTIDE SEQUENCE [LARGE SCALE GENOMIC DNA]</scope>
    <source>
        <strain evidence="10 11">DSM 16080</strain>
    </source>
</reference>
<gene>
    <name evidence="10" type="ORF">SAMN02745704_00630</name>
</gene>
<keyword evidence="5" id="KW-0560">Oxidoreductase</keyword>